<keyword evidence="5" id="KW-1003">Cell membrane</keyword>
<comment type="caution">
    <text evidence="16">The sequence shown here is derived from an EMBL/GenBank/DDBJ whole genome shotgun (WGS) entry which is preliminary data.</text>
</comment>
<sequence length="417" mass="46289">MTPFFPSWAVLRQRLGERRDLAFLAGFLSVASVEAGAHWLFAVGAFFLAMAFLCLRGSSQQRAEQAAAKAEAGPQKEAPRLSEASAIAVFEALDLPALMMDADGTVLFQNVAANRDFGMLEAGLHVSAKWRSPSILDMMRETVRSGRPNQVEHSEFLPSERVFMVRIAPLALPERAKPLYVMTFRDISELRRIDRMRSDFVANASHELRTPLASLRGFIETLLGPARNDTKAQERFLQIMLEQANRMSRLVDDLLSLSRLELKAHLAPAQTVELAPVLTHVRDSLAPLAAELEVDVRLHLPDDGVEVVGDRDELIQVFENLIENACKYGQEGKVVDVALRKLDNGAEVSVIDKGPGIAPEHVPRLTERFYRVSVADSRSKKGTGLGLAIVKHILTRHRARLIVRSDLGQGTEFTVRF</sequence>
<dbReference type="SMART" id="SM00388">
    <property type="entry name" value="HisKA"/>
    <property type="match status" value="1"/>
</dbReference>
<dbReference type="EMBL" id="JAUSWH010000004">
    <property type="protein sequence ID" value="MDQ0455221.1"/>
    <property type="molecule type" value="Genomic_DNA"/>
</dbReference>
<dbReference type="InterPro" id="IPR050351">
    <property type="entry name" value="BphY/WalK/GraS-like"/>
</dbReference>
<keyword evidence="14" id="KW-0472">Membrane</keyword>
<comment type="subcellular location">
    <subcellularLocation>
        <location evidence="2">Cell membrane</location>
    </subcellularLocation>
</comment>
<evidence type="ECO:0000256" key="11">
    <source>
        <dbReference type="ARBA" id="ARBA00022840"/>
    </source>
</evidence>
<dbReference type="SUPFAM" id="SSF55874">
    <property type="entry name" value="ATPase domain of HSP90 chaperone/DNA topoisomerase II/histidine kinase"/>
    <property type="match status" value="1"/>
</dbReference>
<dbReference type="InterPro" id="IPR003661">
    <property type="entry name" value="HisK_dim/P_dom"/>
</dbReference>
<dbReference type="Gene3D" id="1.10.287.130">
    <property type="match status" value="1"/>
</dbReference>
<dbReference type="Gene3D" id="3.30.565.10">
    <property type="entry name" value="Histidine kinase-like ATPase, C-terminal domain"/>
    <property type="match status" value="1"/>
</dbReference>
<keyword evidence="10 16" id="KW-0418">Kinase</keyword>
<evidence type="ECO:0000256" key="5">
    <source>
        <dbReference type="ARBA" id="ARBA00022475"/>
    </source>
</evidence>
<keyword evidence="13" id="KW-0902">Two-component regulatory system</keyword>
<evidence type="ECO:0000256" key="9">
    <source>
        <dbReference type="ARBA" id="ARBA00022741"/>
    </source>
</evidence>
<evidence type="ECO:0000256" key="10">
    <source>
        <dbReference type="ARBA" id="ARBA00022777"/>
    </source>
</evidence>
<dbReference type="InterPro" id="IPR036097">
    <property type="entry name" value="HisK_dim/P_sf"/>
</dbReference>
<dbReference type="NCBIfam" id="TIGR02966">
    <property type="entry name" value="phoR_proteo"/>
    <property type="match status" value="1"/>
</dbReference>
<keyword evidence="9" id="KW-0547">Nucleotide-binding</keyword>
<dbReference type="RefSeq" id="WP_307157424.1">
    <property type="nucleotide sequence ID" value="NZ_JAUSWH010000004.1"/>
</dbReference>
<evidence type="ECO:0000313" key="17">
    <source>
        <dbReference type="Proteomes" id="UP001235269"/>
    </source>
</evidence>
<feature type="domain" description="Histidine kinase" evidence="15">
    <location>
        <begin position="203"/>
        <end position="417"/>
    </location>
</feature>
<dbReference type="InterPro" id="IPR003594">
    <property type="entry name" value="HATPase_dom"/>
</dbReference>
<dbReference type="Pfam" id="PF02518">
    <property type="entry name" value="HATPase_c"/>
    <property type="match status" value="1"/>
</dbReference>
<keyword evidence="4" id="KW-0813">Transport</keyword>
<organism evidence="16 17">
    <name type="scientific">Rhizobium paknamense</name>
    <dbReference type="NCBI Taxonomy" id="1206817"/>
    <lineage>
        <taxon>Bacteria</taxon>
        <taxon>Pseudomonadati</taxon>
        <taxon>Pseudomonadota</taxon>
        <taxon>Alphaproteobacteria</taxon>
        <taxon>Hyphomicrobiales</taxon>
        <taxon>Rhizobiaceae</taxon>
        <taxon>Rhizobium/Agrobacterium group</taxon>
        <taxon>Rhizobium</taxon>
    </lineage>
</organism>
<evidence type="ECO:0000259" key="15">
    <source>
        <dbReference type="PROSITE" id="PS50109"/>
    </source>
</evidence>
<evidence type="ECO:0000256" key="1">
    <source>
        <dbReference type="ARBA" id="ARBA00000085"/>
    </source>
</evidence>
<dbReference type="EC" id="2.7.13.3" evidence="3"/>
<keyword evidence="17" id="KW-1185">Reference proteome</keyword>
<evidence type="ECO:0000256" key="2">
    <source>
        <dbReference type="ARBA" id="ARBA00004236"/>
    </source>
</evidence>
<name>A0ABU0IAG6_9HYPH</name>
<dbReference type="SUPFAM" id="SSF47384">
    <property type="entry name" value="Homodimeric domain of signal transducing histidine kinase"/>
    <property type="match status" value="1"/>
</dbReference>
<keyword evidence="11" id="KW-0067">ATP-binding</keyword>
<dbReference type="InterPro" id="IPR036890">
    <property type="entry name" value="HATPase_C_sf"/>
</dbReference>
<evidence type="ECO:0000256" key="4">
    <source>
        <dbReference type="ARBA" id="ARBA00022448"/>
    </source>
</evidence>
<dbReference type="InterPro" id="IPR014310">
    <property type="entry name" value="Sig_transdc_His_kinase_PhoR"/>
</dbReference>
<dbReference type="CDD" id="cd00082">
    <property type="entry name" value="HisKA"/>
    <property type="match status" value="1"/>
</dbReference>
<evidence type="ECO:0000256" key="13">
    <source>
        <dbReference type="ARBA" id="ARBA00023012"/>
    </source>
</evidence>
<keyword evidence="8 14" id="KW-0812">Transmembrane</keyword>
<comment type="catalytic activity">
    <reaction evidence="1">
        <text>ATP + protein L-histidine = ADP + protein N-phospho-L-histidine.</text>
        <dbReference type="EC" id="2.7.13.3"/>
    </reaction>
</comment>
<dbReference type="PANTHER" id="PTHR45453:SF1">
    <property type="entry name" value="PHOSPHATE REGULON SENSOR PROTEIN PHOR"/>
    <property type="match status" value="1"/>
</dbReference>
<keyword evidence="7 16" id="KW-0808">Transferase</keyword>
<accession>A0ABU0IAG6</accession>
<evidence type="ECO:0000256" key="7">
    <source>
        <dbReference type="ARBA" id="ARBA00022679"/>
    </source>
</evidence>
<dbReference type="Gene3D" id="3.30.450.20">
    <property type="entry name" value="PAS domain"/>
    <property type="match status" value="1"/>
</dbReference>
<evidence type="ECO:0000256" key="8">
    <source>
        <dbReference type="ARBA" id="ARBA00022692"/>
    </source>
</evidence>
<dbReference type="GO" id="GO:0004673">
    <property type="term" value="F:protein histidine kinase activity"/>
    <property type="evidence" value="ECO:0007669"/>
    <property type="project" value="UniProtKB-EC"/>
</dbReference>
<gene>
    <name evidence="16" type="ORF">QO005_001555</name>
</gene>
<dbReference type="SUPFAM" id="SSF55785">
    <property type="entry name" value="PYP-like sensor domain (PAS domain)"/>
    <property type="match status" value="1"/>
</dbReference>
<dbReference type="InterPro" id="IPR005467">
    <property type="entry name" value="His_kinase_dom"/>
</dbReference>
<dbReference type="Pfam" id="PF00512">
    <property type="entry name" value="HisKA"/>
    <property type="match status" value="1"/>
</dbReference>
<dbReference type="PRINTS" id="PR00344">
    <property type="entry name" value="BCTRLSENSOR"/>
</dbReference>
<dbReference type="InterPro" id="IPR004358">
    <property type="entry name" value="Sig_transdc_His_kin-like_C"/>
</dbReference>
<dbReference type="InterPro" id="IPR035965">
    <property type="entry name" value="PAS-like_dom_sf"/>
</dbReference>
<evidence type="ECO:0000256" key="6">
    <source>
        <dbReference type="ARBA" id="ARBA00022553"/>
    </source>
</evidence>
<evidence type="ECO:0000313" key="16">
    <source>
        <dbReference type="EMBL" id="MDQ0455221.1"/>
    </source>
</evidence>
<dbReference type="PROSITE" id="PS50109">
    <property type="entry name" value="HIS_KIN"/>
    <property type="match status" value="1"/>
</dbReference>
<protein>
    <recommendedName>
        <fullName evidence="3">histidine kinase</fullName>
        <ecNumber evidence="3">2.7.13.3</ecNumber>
    </recommendedName>
</protein>
<dbReference type="SMART" id="SM00387">
    <property type="entry name" value="HATPase_c"/>
    <property type="match status" value="1"/>
</dbReference>
<dbReference type="PANTHER" id="PTHR45453">
    <property type="entry name" value="PHOSPHATE REGULON SENSOR PROTEIN PHOR"/>
    <property type="match status" value="1"/>
</dbReference>
<keyword evidence="6" id="KW-0597">Phosphoprotein</keyword>
<reference evidence="16 17" key="1">
    <citation type="submission" date="2023-07" db="EMBL/GenBank/DDBJ databases">
        <title>Genomic Encyclopedia of Type Strains, Phase IV (KMG-IV): sequencing the most valuable type-strain genomes for metagenomic binning, comparative biology and taxonomic classification.</title>
        <authorList>
            <person name="Goeker M."/>
        </authorList>
    </citation>
    <scope>NUCLEOTIDE SEQUENCE [LARGE SCALE GENOMIC DNA]</scope>
    <source>
        <strain evidence="16 17">DSM 100301</strain>
    </source>
</reference>
<evidence type="ECO:0000256" key="3">
    <source>
        <dbReference type="ARBA" id="ARBA00012438"/>
    </source>
</evidence>
<feature type="transmembrane region" description="Helical" evidence="14">
    <location>
        <begin position="21"/>
        <end position="53"/>
    </location>
</feature>
<evidence type="ECO:0000256" key="14">
    <source>
        <dbReference type="SAM" id="Phobius"/>
    </source>
</evidence>
<evidence type="ECO:0000256" key="12">
    <source>
        <dbReference type="ARBA" id="ARBA00022989"/>
    </source>
</evidence>
<proteinExistence type="predicted"/>
<dbReference type="Proteomes" id="UP001235269">
    <property type="component" value="Unassembled WGS sequence"/>
</dbReference>
<keyword evidence="12 14" id="KW-1133">Transmembrane helix</keyword>